<evidence type="ECO:0000256" key="1">
    <source>
        <dbReference type="ARBA" id="ARBA00007532"/>
    </source>
</evidence>
<dbReference type="SUPFAM" id="SSF51905">
    <property type="entry name" value="FAD/NAD(P)-binding domain"/>
    <property type="match status" value="1"/>
</dbReference>
<dbReference type="InterPro" id="IPR016156">
    <property type="entry name" value="FAD/NAD-linked_Rdtase_dimer_sf"/>
</dbReference>
<dbReference type="Proteomes" id="UP000297646">
    <property type="component" value="Unassembled WGS sequence"/>
</dbReference>
<dbReference type="Pfam" id="PF07992">
    <property type="entry name" value="Pyr_redox_2"/>
    <property type="match status" value="1"/>
</dbReference>
<dbReference type="SUPFAM" id="SSF55424">
    <property type="entry name" value="FAD/NAD-linked reductases, dimerisation (C-terminal) domain"/>
    <property type="match status" value="1"/>
</dbReference>
<sequence length="444" mass="48808">MTEYDYDVVYLGTGHGTFDGVIPLAKRGKRIAVIEDDIIGGTCSNYGCNPKITLDAPVAMLRSLENMRDVLPVKDAHIDWAANQKHKQAVIGGIPDLKVSRMEAVGIEIINGYGILQDRHTVRVGDRQLSTDKIVVATGLRSHHLPIEGTELFHVSKDFLALEEMPASVIVIGAGYIGMEFATQANAAGAKVTVIMHGDKALKGFKQSYVEQIIADLTKRGVTFLRNVSLKKAEKIGNQVVVTDGADVKVAADWVLDATGRIPNVEGFGLDEVGVAYNKNGIVVNDHLQTTVDNIYAAGDVIDKTQPKLTPTAIFESKYLMHLFAGDTTKPIDYPVIPSVVFTSPRIAKVGLQADQMTDPDKYQIETHDVLKNWYRNVMNEQFGENELIFDDQHHLVGATEMSDYAEQVIGTLLPAVELGLDAEQVERMIHIFPSLESITWEQI</sequence>
<dbReference type="InterPro" id="IPR050151">
    <property type="entry name" value="Class-I_Pyr_Nuc-Dis_Oxidored"/>
</dbReference>
<evidence type="ECO:0000313" key="10">
    <source>
        <dbReference type="Proteomes" id="UP000297646"/>
    </source>
</evidence>
<dbReference type="PIRSF" id="PIRSF000350">
    <property type="entry name" value="Mercury_reductase_MerA"/>
    <property type="match status" value="1"/>
</dbReference>
<dbReference type="PRINTS" id="PR00411">
    <property type="entry name" value="PNDRDTASEI"/>
</dbReference>
<evidence type="ECO:0000313" key="9">
    <source>
        <dbReference type="EMBL" id="TGE71670.1"/>
    </source>
</evidence>
<dbReference type="AlphaFoldDB" id="A0A4Z0RYH4"/>
<proteinExistence type="inferred from homology"/>
<feature type="binding site" evidence="5">
    <location>
        <position position="300"/>
    </location>
    <ligand>
        <name>FAD</name>
        <dbReference type="ChEBI" id="CHEBI:57692"/>
    </ligand>
</feature>
<dbReference type="PANTHER" id="PTHR22912:SF151">
    <property type="entry name" value="DIHYDROLIPOYL DEHYDROGENASE, MITOCHONDRIAL"/>
    <property type="match status" value="1"/>
</dbReference>
<keyword evidence="2" id="KW-0285">Flavoprotein</keyword>
<comment type="similarity">
    <text evidence="1">Belongs to the class-I pyridine nucleotide-disulfide oxidoreductase family.</text>
</comment>
<evidence type="ECO:0000256" key="2">
    <source>
        <dbReference type="ARBA" id="ARBA00022630"/>
    </source>
</evidence>
<reference evidence="9 10" key="1">
    <citation type="submission" date="2018-03" db="EMBL/GenBank/DDBJ databases">
        <title>Genome sequencing of Weissella confusa isolates.</title>
        <authorList>
            <person name="Kajala I."/>
            <person name="Baruah R."/>
            <person name="Bergsveinson J."/>
            <person name="Juvonen R."/>
            <person name="Ziola B."/>
        </authorList>
    </citation>
    <scope>NUCLEOTIDE SEQUENCE [LARGE SCALE GENOMIC DNA]</scope>
    <source>
        <strain evidence="9 10">VTT E-062653</strain>
    </source>
</reference>
<evidence type="ECO:0000256" key="5">
    <source>
        <dbReference type="PIRSR" id="PIRSR000350-3"/>
    </source>
</evidence>
<dbReference type="Gene3D" id="3.30.390.30">
    <property type="match status" value="1"/>
</dbReference>
<dbReference type="GO" id="GO:0004148">
    <property type="term" value="F:dihydrolipoyl dehydrogenase (NADH) activity"/>
    <property type="evidence" value="ECO:0007669"/>
    <property type="project" value="TreeGrafter"/>
</dbReference>
<feature type="binding site" evidence="5">
    <location>
        <position position="260"/>
    </location>
    <ligand>
        <name>NAD(+)</name>
        <dbReference type="ChEBI" id="CHEBI:57540"/>
    </ligand>
</feature>
<dbReference type="InterPro" id="IPR001100">
    <property type="entry name" value="Pyr_nuc-diS_OxRdtase"/>
</dbReference>
<dbReference type="InterPro" id="IPR023753">
    <property type="entry name" value="FAD/NAD-binding_dom"/>
</dbReference>
<evidence type="ECO:0000256" key="6">
    <source>
        <dbReference type="PIRSR" id="PIRSR000350-4"/>
    </source>
</evidence>
<dbReference type="InterPro" id="IPR036188">
    <property type="entry name" value="FAD/NAD-bd_sf"/>
</dbReference>
<keyword evidence="3 5" id="KW-0274">FAD</keyword>
<dbReference type="GO" id="GO:0050660">
    <property type="term" value="F:flavin adenine dinucleotide binding"/>
    <property type="evidence" value="ECO:0007669"/>
    <property type="project" value="TreeGrafter"/>
</dbReference>
<feature type="domain" description="Pyridine nucleotide-disulphide oxidoreductase dimerisation" evidence="7">
    <location>
        <begin position="337"/>
        <end position="440"/>
    </location>
</feature>
<dbReference type="Gene3D" id="3.50.50.60">
    <property type="entry name" value="FAD/NAD(P)-binding domain"/>
    <property type="match status" value="2"/>
</dbReference>
<keyword evidence="5" id="KW-0547">Nucleotide-binding</keyword>
<feature type="domain" description="FAD/NAD(P)-binding" evidence="8">
    <location>
        <begin position="6"/>
        <end position="315"/>
    </location>
</feature>
<dbReference type="GO" id="GO:0006103">
    <property type="term" value="P:2-oxoglutarate metabolic process"/>
    <property type="evidence" value="ECO:0007669"/>
    <property type="project" value="TreeGrafter"/>
</dbReference>
<protein>
    <submittedName>
        <fullName evidence="9">Glutathione reductase</fullName>
    </submittedName>
</protein>
<organism evidence="9 10">
    <name type="scientific">Weissella confusa</name>
    <name type="common">Lactobacillus confusus</name>
    <dbReference type="NCBI Taxonomy" id="1583"/>
    <lineage>
        <taxon>Bacteria</taxon>
        <taxon>Bacillati</taxon>
        <taxon>Bacillota</taxon>
        <taxon>Bacilli</taxon>
        <taxon>Lactobacillales</taxon>
        <taxon>Lactobacillaceae</taxon>
        <taxon>Weissella</taxon>
    </lineage>
</organism>
<dbReference type="Pfam" id="PF02852">
    <property type="entry name" value="Pyr_redox_dim"/>
    <property type="match status" value="1"/>
</dbReference>
<evidence type="ECO:0000256" key="4">
    <source>
        <dbReference type="ARBA" id="ARBA00023027"/>
    </source>
</evidence>
<dbReference type="OrthoDB" id="9800167at2"/>
<keyword evidence="4 5" id="KW-0520">NAD</keyword>
<comment type="cofactor">
    <cofactor evidence="5">
        <name>FAD</name>
        <dbReference type="ChEBI" id="CHEBI:57692"/>
    </cofactor>
    <text evidence="5">Binds 1 FAD per subunit.</text>
</comment>
<dbReference type="PANTHER" id="PTHR22912">
    <property type="entry name" value="DISULFIDE OXIDOREDUCTASE"/>
    <property type="match status" value="1"/>
</dbReference>
<comment type="caution">
    <text evidence="9">The sequence shown here is derived from an EMBL/GenBank/DDBJ whole genome shotgun (WGS) entry which is preliminary data.</text>
</comment>
<dbReference type="EMBL" id="PVSN01000058">
    <property type="protein sequence ID" value="TGE71670.1"/>
    <property type="molecule type" value="Genomic_DNA"/>
</dbReference>
<feature type="disulfide bond" description="Redox-active" evidence="6">
    <location>
        <begin position="43"/>
        <end position="48"/>
    </location>
</feature>
<accession>A0A4Z0RYH4</accession>
<dbReference type="InterPro" id="IPR004099">
    <property type="entry name" value="Pyr_nucl-diS_OxRdtase_dimer"/>
</dbReference>
<evidence type="ECO:0000259" key="8">
    <source>
        <dbReference type="Pfam" id="PF07992"/>
    </source>
</evidence>
<dbReference type="RefSeq" id="WP_135520317.1">
    <property type="nucleotide sequence ID" value="NZ_PVSN01000058.1"/>
</dbReference>
<evidence type="ECO:0000259" key="7">
    <source>
        <dbReference type="Pfam" id="PF02852"/>
    </source>
</evidence>
<dbReference type="PRINTS" id="PR00368">
    <property type="entry name" value="FADPNR"/>
</dbReference>
<name>A0A4Z0RYH4_WEICO</name>
<gene>
    <name evidence="9" type="ORF">C6P11_08540</name>
</gene>
<feature type="binding site" evidence="5">
    <location>
        <position position="114"/>
    </location>
    <ligand>
        <name>FAD</name>
        <dbReference type="ChEBI" id="CHEBI:57692"/>
    </ligand>
</feature>
<feature type="binding site" evidence="5">
    <location>
        <begin position="173"/>
        <end position="180"/>
    </location>
    <ligand>
        <name>NAD(+)</name>
        <dbReference type="ChEBI" id="CHEBI:57540"/>
    </ligand>
</feature>
<evidence type="ECO:0000256" key="3">
    <source>
        <dbReference type="ARBA" id="ARBA00022827"/>
    </source>
</evidence>